<dbReference type="Gene3D" id="3.40.50.2000">
    <property type="entry name" value="Glycogen Phosphorylase B"/>
    <property type="match status" value="2"/>
</dbReference>
<keyword evidence="5" id="KW-1185">Reference proteome</keyword>
<dbReference type="Pfam" id="PF00534">
    <property type="entry name" value="Glycos_transf_1"/>
    <property type="match status" value="1"/>
</dbReference>
<protein>
    <submittedName>
        <fullName evidence="4">Glycosyl transferase</fullName>
    </submittedName>
</protein>
<dbReference type="GO" id="GO:0016740">
    <property type="term" value="F:transferase activity"/>
    <property type="evidence" value="ECO:0007669"/>
    <property type="project" value="UniProtKB-KW"/>
</dbReference>
<sequence>MLPELHAVVPADIDDPDRVSGGNAYDRRVLDGLRAAGWVVTERPVTGGWPRPDAAALERLAGVVAAVPEGGLLLVDGLVASCAAPVLVPEVGRVRLVVLVHLPLGLSDPVAAQGERDVLLAASAVVTTSEWTRGVLLDTYALAVDAVHVAQPGAERGAASEGTHEGGRLLCVAAVTAHKGHADLAAALGLVADLSWSCVVAGALDREPAVVADLRQRLARSGLADRVALVGALRGSALEEAYAAADLLVLPSHVETFGMVVTEALAHGVPVVASNVGGVPEALGHTGDGPAGLLVPVGRPDVLAAALRSWLTDPDERDRLRRRARRRRQDLSSWARTVEQVSAVLVGVRDA</sequence>
<accession>A0ABQ2I3T6</accession>
<evidence type="ECO:0000259" key="3">
    <source>
        <dbReference type="Pfam" id="PF00534"/>
    </source>
</evidence>
<dbReference type="InterPro" id="IPR001296">
    <property type="entry name" value="Glyco_trans_1"/>
</dbReference>
<comment type="caution">
    <text evidence="4">The sequence shown here is derived from an EMBL/GenBank/DDBJ whole genome shotgun (WGS) entry which is preliminary data.</text>
</comment>
<dbReference type="CDD" id="cd03801">
    <property type="entry name" value="GT4_PimA-like"/>
    <property type="match status" value="1"/>
</dbReference>
<evidence type="ECO:0000256" key="1">
    <source>
        <dbReference type="ARBA" id="ARBA00022676"/>
    </source>
</evidence>
<evidence type="ECO:0000313" key="5">
    <source>
        <dbReference type="Proteomes" id="UP000623461"/>
    </source>
</evidence>
<dbReference type="EMBL" id="BMNZ01000005">
    <property type="protein sequence ID" value="GGM99724.1"/>
    <property type="molecule type" value="Genomic_DNA"/>
</dbReference>
<name>A0ABQ2I3T6_9MICO</name>
<dbReference type="Proteomes" id="UP000623461">
    <property type="component" value="Unassembled WGS sequence"/>
</dbReference>
<reference evidence="5" key="1">
    <citation type="journal article" date="2019" name="Int. J. Syst. Evol. Microbiol.">
        <title>The Global Catalogue of Microorganisms (GCM) 10K type strain sequencing project: providing services to taxonomists for standard genome sequencing and annotation.</title>
        <authorList>
            <consortium name="The Broad Institute Genomics Platform"/>
            <consortium name="The Broad Institute Genome Sequencing Center for Infectious Disease"/>
            <person name="Wu L."/>
            <person name="Ma J."/>
        </authorList>
    </citation>
    <scope>NUCLEOTIDE SEQUENCE [LARGE SCALE GENOMIC DNA]</scope>
    <source>
        <strain evidence="5">JCM 1365</strain>
    </source>
</reference>
<evidence type="ECO:0000313" key="4">
    <source>
        <dbReference type="EMBL" id="GGM99724.1"/>
    </source>
</evidence>
<dbReference type="SUPFAM" id="SSF53756">
    <property type="entry name" value="UDP-Glycosyltransferase/glycogen phosphorylase"/>
    <property type="match status" value="1"/>
</dbReference>
<dbReference type="PANTHER" id="PTHR12526">
    <property type="entry name" value="GLYCOSYLTRANSFERASE"/>
    <property type="match status" value="1"/>
</dbReference>
<dbReference type="RefSeq" id="WP_030199332.1">
    <property type="nucleotide sequence ID" value="NZ_BMNZ01000005.1"/>
</dbReference>
<organism evidence="4 5">
    <name type="scientific">Terrabacter tumescens</name>
    <dbReference type="NCBI Taxonomy" id="60443"/>
    <lineage>
        <taxon>Bacteria</taxon>
        <taxon>Bacillati</taxon>
        <taxon>Actinomycetota</taxon>
        <taxon>Actinomycetes</taxon>
        <taxon>Micrococcales</taxon>
        <taxon>Intrasporangiaceae</taxon>
        <taxon>Terrabacter</taxon>
    </lineage>
</organism>
<keyword evidence="1" id="KW-0328">Glycosyltransferase</keyword>
<dbReference type="PANTHER" id="PTHR12526:SF510">
    <property type="entry name" value="D-INOSITOL 3-PHOSPHATE GLYCOSYLTRANSFERASE"/>
    <property type="match status" value="1"/>
</dbReference>
<proteinExistence type="predicted"/>
<keyword evidence="2 4" id="KW-0808">Transferase</keyword>
<gene>
    <name evidence="4" type="ORF">GCM10009721_28490</name>
</gene>
<feature type="domain" description="Glycosyl transferase family 1" evidence="3">
    <location>
        <begin position="169"/>
        <end position="327"/>
    </location>
</feature>
<evidence type="ECO:0000256" key="2">
    <source>
        <dbReference type="ARBA" id="ARBA00022679"/>
    </source>
</evidence>